<evidence type="ECO:0000313" key="3">
    <source>
        <dbReference type="Proteomes" id="UP000199063"/>
    </source>
</evidence>
<sequence>MPKDPATSENAEDGVFAYVQAYAARSGPMSGSVDEAWTGSWGHRRRWAPGSGRPRVSATRCPQAPHRASVNGSAPRLAMPGDAVHLLNLLG</sequence>
<gene>
    <name evidence="2" type="ORF">SAMN05444921_14015</name>
</gene>
<name>A0A1H0E684_9ACTN</name>
<proteinExistence type="predicted"/>
<dbReference type="AlphaFoldDB" id="A0A1H0E684"/>
<accession>A0A1H0E684</accession>
<organism evidence="2 3">
    <name type="scientific">Streptomyces wuyuanensis</name>
    <dbReference type="NCBI Taxonomy" id="1196353"/>
    <lineage>
        <taxon>Bacteria</taxon>
        <taxon>Bacillati</taxon>
        <taxon>Actinomycetota</taxon>
        <taxon>Actinomycetes</taxon>
        <taxon>Kitasatosporales</taxon>
        <taxon>Streptomycetaceae</taxon>
        <taxon>Streptomyces</taxon>
    </lineage>
</organism>
<keyword evidence="3" id="KW-1185">Reference proteome</keyword>
<feature type="region of interest" description="Disordered" evidence="1">
    <location>
        <begin position="44"/>
        <end position="76"/>
    </location>
</feature>
<protein>
    <submittedName>
        <fullName evidence="2">Uncharacterized protein</fullName>
    </submittedName>
</protein>
<dbReference type="Proteomes" id="UP000199063">
    <property type="component" value="Unassembled WGS sequence"/>
</dbReference>
<evidence type="ECO:0000313" key="2">
    <source>
        <dbReference type="EMBL" id="SDN77855.1"/>
    </source>
</evidence>
<dbReference type="EMBL" id="FNHI01000040">
    <property type="protein sequence ID" value="SDN77855.1"/>
    <property type="molecule type" value="Genomic_DNA"/>
</dbReference>
<evidence type="ECO:0000256" key="1">
    <source>
        <dbReference type="SAM" id="MobiDB-lite"/>
    </source>
</evidence>
<reference evidence="3" key="1">
    <citation type="submission" date="2016-10" db="EMBL/GenBank/DDBJ databases">
        <authorList>
            <person name="Varghese N."/>
            <person name="Submissions S."/>
        </authorList>
    </citation>
    <scope>NUCLEOTIDE SEQUENCE [LARGE SCALE GENOMIC DNA]</scope>
    <source>
        <strain evidence="3">CGMCC 4.7042</strain>
    </source>
</reference>